<evidence type="ECO:0000256" key="4">
    <source>
        <dbReference type="SAM" id="Phobius"/>
    </source>
</evidence>
<sequence>MSFRHVVRDAVAGGVHAVGMSVSVGAHEFASMNWLRRYIWVTLALSGLIVLLVPAFDLAFRTDYGTANTIFLSIVLVAAAVQRTRFISYTAKAVSFASRRPTEQILTASIAVVVCAHAARYTTWAGVWSLLPAAVGGAGVISAERGVRNKLAYGLILATAGTVGTALSWRHVPGVSPVPMAILSGLMVAVFVAADLLTVRFWDLVLELERARELAGELAAARERLRFAADLHDIQGHSLQAIVLKGQLAERLVGKDDDAARKHAAELTELARAALADTRKVAHGYRSVGFRTELQNAVGLLEAAGIEVEVRGDLDTIAPPLQHPFGALVREGTTNVLRHSRAKRCVLEIGADRGHTVVSIGNDGVDHVDDEHADGSGVIGLRERFATIGGTVTATRPDGDWFDLTGRAREPGSRRR</sequence>
<dbReference type="InParanoid" id="A0A263D2E3"/>
<dbReference type="GO" id="GO:0000155">
    <property type="term" value="F:phosphorelay sensor kinase activity"/>
    <property type="evidence" value="ECO:0007669"/>
    <property type="project" value="InterPro"/>
</dbReference>
<dbReference type="InterPro" id="IPR036890">
    <property type="entry name" value="HATPase_C_sf"/>
</dbReference>
<dbReference type="PANTHER" id="PTHR24421">
    <property type="entry name" value="NITRATE/NITRITE SENSOR PROTEIN NARX-RELATED"/>
    <property type="match status" value="1"/>
</dbReference>
<keyword evidence="4" id="KW-1133">Transmembrane helix</keyword>
<evidence type="ECO:0000256" key="2">
    <source>
        <dbReference type="ARBA" id="ARBA00022777"/>
    </source>
</evidence>
<keyword evidence="4" id="KW-0812">Transmembrane</keyword>
<dbReference type="InterPro" id="IPR050482">
    <property type="entry name" value="Sensor_HK_TwoCompSys"/>
</dbReference>
<organism evidence="6 7">
    <name type="scientific">Amycolatopsis antarctica</name>
    <dbReference type="NCBI Taxonomy" id="1854586"/>
    <lineage>
        <taxon>Bacteria</taxon>
        <taxon>Bacillati</taxon>
        <taxon>Actinomycetota</taxon>
        <taxon>Actinomycetes</taxon>
        <taxon>Pseudonocardiales</taxon>
        <taxon>Pseudonocardiaceae</taxon>
        <taxon>Amycolatopsis</taxon>
    </lineage>
</organism>
<feature type="transmembrane region" description="Helical" evidence="4">
    <location>
        <begin position="38"/>
        <end position="58"/>
    </location>
</feature>
<evidence type="ECO:0000313" key="6">
    <source>
        <dbReference type="EMBL" id="OZM72642.1"/>
    </source>
</evidence>
<protein>
    <submittedName>
        <fullName evidence="6">Histidine kinase</fullName>
    </submittedName>
</protein>
<keyword evidence="3" id="KW-0902">Two-component regulatory system</keyword>
<dbReference type="EMBL" id="NKYE01000007">
    <property type="protein sequence ID" value="OZM72642.1"/>
    <property type="molecule type" value="Genomic_DNA"/>
</dbReference>
<evidence type="ECO:0000256" key="1">
    <source>
        <dbReference type="ARBA" id="ARBA00022679"/>
    </source>
</evidence>
<evidence type="ECO:0000313" key="7">
    <source>
        <dbReference type="Proteomes" id="UP000242444"/>
    </source>
</evidence>
<dbReference type="InterPro" id="IPR011712">
    <property type="entry name" value="Sig_transdc_His_kin_sub3_dim/P"/>
</dbReference>
<reference evidence="6 7" key="1">
    <citation type="submission" date="2017-07" db="EMBL/GenBank/DDBJ databases">
        <title>Amycolatopsis antarcticus sp. nov., isolated from the surface of an Antarcticus brown macroalga.</title>
        <authorList>
            <person name="Wang J."/>
            <person name="Leiva S."/>
            <person name="Huang J."/>
            <person name="Huang Y."/>
        </authorList>
    </citation>
    <scope>NUCLEOTIDE SEQUENCE [LARGE SCALE GENOMIC DNA]</scope>
    <source>
        <strain evidence="6 7">AU-G6</strain>
    </source>
</reference>
<evidence type="ECO:0000259" key="5">
    <source>
        <dbReference type="Pfam" id="PF07730"/>
    </source>
</evidence>
<proteinExistence type="predicted"/>
<dbReference type="GO" id="GO:0046983">
    <property type="term" value="F:protein dimerization activity"/>
    <property type="evidence" value="ECO:0007669"/>
    <property type="project" value="InterPro"/>
</dbReference>
<evidence type="ECO:0000256" key="3">
    <source>
        <dbReference type="ARBA" id="ARBA00023012"/>
    </source>
</evidence>
<feature type="domain" description="Signal transduction histidine kinase subgroup 3 dimerisation and phosphoacceptor" evidence="5">
    <location>
        <begin position="223"/>
        <end position="287"/>
    </location>
</feature>
<keyword evidence="1" id="KW-0808">Transferase</keyword>
<keyword evidence="7" id="KW-1185">Reference proteome</keyword>
<dbReference type="Pfam" id="PF07730">
    <property type="entry name" value="HisKA_3"/>
    <property type="match status" value="1"/>
</dbReference>
<dbReference type="Gene3D" id="3.30.565.10">
    <property type="entry name" value="Histidine kinase-like ATPase, C-terminal domain"/>
    <property type="match status" value="1"/>
</dbReference>
<feature type="transmembrane region" description="Helical" evidence="4">
    <location>
        <begin position="64"/>
        <end position="81"/>
    </location>
</feature>
<feature type="transmembrane region" description="Helical" evidence="4">
    <location>
        <begin position="181"/>
        <end position="202"/>
    </location>
</feature>
<dbReference type="Gene3D" id="1.20.5.1930">
    <property type="match status" value="1"/>
</dbReference>
<dbReference type="Proteomes" id="UP000242444">
    <property type="component" value="Unassembled WGS sequence"/>
</dbReference>
<accession>A0A263D2E3</accession>
<feature type="transmembrane region" description="Helical" evidence="4">
    <location>
        <begin position="151"/>
        <end position="169"/>
    </location>
</feature>
<dbReference type="PANTHER" id="PTHR24421:SF63">
    <property type="entry name" value="SENSOR HISTIDINE KINASE DESK"/>
    <property type="match status" value="1"/>
</dbReference>
<keyword evidence="4" id="KW-0472">Membrane</keyword>
<keyword evidence="2 6" id="KW-0418">Kinase</keyword>
<gene>
    <name evidence="6" type="ORF">CFN78_13475</name>
</gene>
<dbReference type="GO" id="GO:0016020">
    <property type="term" value="C:membrane"/>
    <property type="evidence" value="ECO:0007669"/>
    <property type="project" value="InterPro"/>
</dbReference>
<dbReference type="AlphaFoldDB" id="A0A263D2E3"/>
<name>A0A263D2E3_9PSEU</name>
<comment type="caution">
    <text evidence="6">The sequence shown here is derived from an EMBL/GenBank/DDBJ whole genome shotgun (WGS) entry which is preliminary data.</text>
</comment>